<keyword evidence="4" id="KW-1185">Reference proteome</keyword>
<dbReference type="AlphaFoldDB" id="A0A927H3Z8"/>
<evidence type="ECO:0000313" key="4">
    <source>
        <dbReference type="Proteomes" id="UP000639396"/>
    </source>
</evidence>
<evidence type="ECO:0000256" key="2">
    <source>
        <dbReference type="SAM" id="Phobius"/>
    </source>
</evidence>
<keyword evidence="2" id="KW-0472">Membrane</keyword>
<protein>
    <submittedName>
        <fullName evidence="3">Uncharacterized protein</fullName>
    </submittedName>
</protein>
<keyword evidence="2" id="KW-1133">Transmembrane helix</keyword>
<reference evidence="3" key="1">
    <citation type="submission" date="2020-09" db="EMBL/GenBank/DDBJ databases">
        <title>A novel bacterium of genus Paenibacillus, isolated from South China Sea.</title>
        <authorList>
            <person name="Huang H."/>
            <person name="Mo K."/>
            <person name="Hu Y."/>
        </authorList>
    </citation>
    <scope>NUCLEOTIDE SEQUENCE</scope>
    <source>
        <strain evidence="3">IB182363</strain>
    </source>
</reference>
<dbReference type="Proteomes" id="UP000639396">
    <property type="component" value="Unassembled WGS sequence"/>
</dbReference>
<accession>A0A927H3Z8</accession>
<comment type="caution">
    <text evidence="3">The sequence shown here is derived from an EMBL/GenBank/DDBJ whole genome shotgun (WGS) entry which is preliminary data.</text>
</comment>
<feature type="region of interest" description="Disordered" evidence="1">
    <location>
        <begin position="1"/>
        <end position="24"/>
    </location>
</feature>
<organism evidence="3 4">
    <name type="scientific">Paenibacillus oceani</name>
    <dbReference type="NCBI Taxonomy" id="2772510"/>
    <lineage>
        <taxon>Bacteria</taxon>
        <taxon>Bacillati</taxon>
        <taxon>Bacillota</taxon>
        <taxon>Bacilli</taxon>
        <taxon>Bacillales</taxon>
        <taxon>Paenibacillaceae</taxon>
        <taxon>Paenibacillus</taxon>
    </lineage>
</organism>
<name>A0A927H3Z8_9BACL</name>
<feature type="transmembrane region" description="Helical" evidence="2">
    <location>
        <begin position="33"/>
        <end position="54"/>
    </location>
</feature>
<dbReference type="EMBL" id="JACXJA010000073">
    <property type="protein sequence ID" value="MBD2866837.1"/>
    <property type="molecule type" value="Genomic_DNA"/>
</dbReference>
<evidence type="ECO:0000256" key="1">
    <source>
        <dbReference type="SAM" id="MobiDB-lite"/>
    </source>
</evidence>
<sequence length="138" mass="14856">MKQLHENESREEEGGSANEKSVSQSLISRRKMMAGFGLAGMAVASAGLLGSNMIRADTPLQESVYGSHKNDACTDSIAELRKMDGSSCKTVLVRGYYAANDGGGGLFYWDNGSTAPENGGTVIIPIGKRERGRWMRSY</sequence>
<proteinExistence type="predicted"/>
<keyword evidence="2" id="KW-0812">Transmembrane</keyword>
<dbReference type="RefSeq" id="WP_190932452.1">
    <property type="nucleotide sequence ID" value="NZ_JACXJA010000073.1"/>
</dbReference>
<gene>
    <name evidence="3" type="ORF">IDH45_33200</name>
</gene>
<evidence type="ECO:0000313" key="3">
    <source>
        <dbReference type="EMBL" id="MBD2866837.1"/>
    </source>
</evidence>